<sequence>MKFSRTTLCFLIGLVTCFLRFASQGFGFFARL</sequence>
<dbReference type="AlphaFoldDB" id="A0A2P2MF35"/>
<name>A0A2P2MF35_RHIMU</name>
<reference evidence="1" key="1">
    <citation type="submission" date="2018-02" db="EMBL/GenBank/DDBJ databases">
        <title>Rhizophora mucronata_Transcriptome.</title>
        <authorList>
            <person name="Meera S.P."/>
            <person name="Sreeshan A."/>
            <person name="Augustine A."/>
        </authorList>
    </citation>
    <scope>NUCLEOTIDE SEQUENCE</scope>
    <source>
        <tissue evidence="1">Leaf</tissue>
    </source>
</reference>
<evidence type="ECO:0000313" key="1">
    <source>
        <dbReference type="EMBL" id="MBX28841.1"/>
    </source>
</evidence>
<proteinExistence type="predicted"/>
<accession>A0A2P2MF35</accession>
<organism evidence="1">
    <name type="scientific">Rhizophora mucronata</name>
    <name type="common">Asiatic mangrove</name>
    <dbReference type="NCBI Taxonomy" id="61149"/>
    <lineage>
        <taxon>Eukaryota</taxon>
        <taxon>Viridiplantae</taxon>
        <taxon>Streptophyta</taxon>
        <taxon>Embryophyta</taxon>
        <taxon>Tracheophyta</taxon>
        <taxon>Spermatophyta</taxon>
        <taxon>Magnoliopsida</taxon>
        <taxon>eudicotyledons</taxon>
        <taxon>Gunneridae</taxon>
        <taxon>Pentapetalae</taxon>
        <taxon>rosids</taxon>
        <taxon>fabids</taxon>
        <taxon>Malpighiales</taxon>
        <taxon>Rhizophoraceae</taxon>
        <taxon>Rhizophora</taxon>
    </lineage>
</organism>
<protein>
    <submittedName>
        <fullName evidence="1">Uncharacterized protein</fullName>
    </submittedName>
</protein>
<dbReference type="EMBL" id="GGEC01048357">
    <property type="protein sequence ID" value="MBX28841.1"/>
    <property type="molecule type" value="Transcribed_RNA"/>
</dbReference>